<accession>A0A543NHV5</accession>
<feature type="domain" description="RNase H type-1" evidence="5">
    <location>
        <begin position="1"/>
        <end position="142"/>
    </location>
</feature>
<dbReference type="InterPro" id="IPR036397">
    <property type="entry name" value="RNaseH_sf"/>
</dbReference>
<dbReference type="GO" id="GO:0004523">
    <property type="term" value="F:RNA-DNA hybrid ribonuclease activity"/>
    <property type="evidence" value="ECO:0007669"/>
    <property type="project" value="InterPro"/>
</dbReference>
<dbReference type="Pfam" id="PF00300">
    <property type="entry name" value="His_Phos_1"/>
    <property type="match status" value="1"/>
</dbReference>
<dbReference type="GO" id="GO:0016791">
    <property type="term" value="F:phosphatase activity"/>
    <property type="evidence" value="ECO:0007669"/>
    <property type="project" value="TreeGrafter"/>
</dbReference>
<evidence type="ECO:0000256" key="4">
    <source>
        <dbReference type="SAM" id="MobiDB-lite"/>
    </source>
</evidence>
<evidence type="ECO:0000256" key="2">
    <source>
        <dbReference type="PIRSR" id="PIRSR613078-1"/>
    </source>
</evidence>
<organism evidence="6 7">
    <name type="scientific">Haloactinospora alba</name>
    <dbReference type="NCBI Taxonomy" id="405555"/>
    <lineage>
        <taxon>Bacteria</taxon>
        <taxon>Bacillati</taxon>
        <taxon>Actinomycetota</taxon>
        <taxon>Actinomycetes</taxon>
        <taxon>Streptosporangiales</taxon>
        <taxon>Nocardiopsidaceae</taxon>
        <taxon>Haloactinospora</taxon>
    </lineage>
</organism>
<dbReference type="PANTHER" id="PTHR48100">
    <property type="entry name" value="BROAD-SPECIFICITY PHOSPHATASE YOR283W-RELATED"/>
    <property type="match status" value="1"/>
</dbReference>
<dbReference type="Proteomes" id="UP000317422">
    <property type="component" value="Unassembled WGS sequence"/>
</dbReference>
<dbReference type="PIRSF" id="PIRSF036922">
    <property type="entry name" value="RNaseH_PGAM"/>
    <property type="match status" value="1"/>
</dbReference>
<dbReference type="SUPFAM" id="SSF53254">
    <property type="entry name" value="Phosphoglycerate mutase-like"/>
    <property type="match status" value="1"/>
</dbReference>
<dbReference type="InterPro" id="IPR050275">
    <property type="entry name" value="PGM_Phosphatase"/>
</dbReference>
<feature type="active site" description="Proton donor/acceptor; for phosphatase activity" evidence="1">
    <location>
        <position position="253"/>
    </location>
</feature>
<dbReference type="InterPro" id="IPR014636">
    <property type="entry name" value="RNaseH/PGlycerate_mutase"/>
</dbReference>
<dbReference type="GO" id="GO:0005737">
    <property type="term" value="C:cytoplasm"/>
    <property type="evidence" value="ECO:0007669"/>
    <property type="project" value="TreeGrafter"/>
</dbReference>
<feature type="region of interest" description="Disordered" evidence="4">
    <location>
        <begin position="135"/>
        <end position="204"/>
    </location>
</feature>
<feature type="active site" description="Tele-phosphohistidine intermediate" evidence="1">
    <location>
        <position position="180"/>
    </location>
</feature>
<dbReference type="InterPro" id="IPR029033">
    <property type="entry name" value="His_PPase_superfam"/>
</dbReference>
<dbReference type="CDD" id="cd09279">
    <property type="entry name" value="RNase_HI_like"/>
    <property type="match status" value="1"/>
</dbReference>
<evidence type="ECO:0000256" key="3">
    <source>
        <dbReference type="PIRSR" id="PIRSR613078-2"/>
    </source>
</evidence>
<dbReference type="Pfam" id="PF13456">
    <property type="entry name" value="RVT_3"/>
    <property type="match status" value="1"/>
</dbReference>
<reference evidence="6 7" key="1">
    <citation type="submission" date="2019-06" db="EMBL/GenBank/DDBJ databases">
        <title>Sequencing the genomes of 1000 actinobacteria strains.</title>
        <authorList>
            <person name="Klenk H.-P."/>
        </authorList>
    </citation>
    <scope>NUCLEOTIDE SEQUENCE [LARGE SCALE GENOMIC DNA]</scope>
    <source>
        <strain evidence="6 7">DSM 45015</strain>
    </source>
</reference>
<dbReference type="AlphaFoldDB" id="A0A543NHV5"/>
<dbReference type="InterPro" id="IPR013078">
    <property type="entry name" value="His_Pase_superF_clade-1"/>
</dbReference>
<dbReference type="InterPro" id="IPR002156">
    <property type="entry name" value="RNaseH_domain"/>
</dbReference>
<dbReference type="RefSeq" id="WP_141922778.1">
    <property type="nucleotide sequence ID" value="NZ_VFQC01000001.1"/>
</dbReference>
<comment type="caution">
    <text evidence="6">The sequence shown here is derived from an EMBL/GenBank/DDBJ whole genome shotgun (WGS) entry which is preliminary data.</text>
</comment>
<proteinExistence type="predicted"/>
<name>A0A543NHV5_9ACTN</name>
<dbReference type="PANTHER" id="PTHR48100:SF1">
    <property type="entry name" value="HISTIDINE PHOSPHATASE FAMILY PROTEIN-RELATED"/>
    <property type="match status" value="1"/>
</dbReference>
<dbReference type="Gene3D" id="3.40.50.1240">
    <property type="entry name" value="Phosphoglycerate mutase-like"/>
    <property type="match status" value="1"/>
</dbReference>
<feature type="active site" description="Proton donor/acceptor" evidence="2">
    <location>
        <position position="253"/>
    </location>
</feature>
<dbReference type="EMBL" id="VFQC01000001">
    <property type="protein sequence ID" value="TQN31436.1"/>
    <property type="molecule type" value="Genomic_DNA"/>
</dbReference>
<sequence length="375" mass="40091">MARCLVLEADGGSRGNPGPAGYGAVVRDATTGEVVAEVAESLGSATNNVAEYHGLIAGLEAAAGIDPQAAVDARLDSKLVVEQMCGRWRVKHPDMRPLAQRAKERAAALREVTYTWVPRSQNTHADRLANEAMDAAASGAEMEHRRSASTTVSEPEPSHESSAEQPPPDTTPTRLLLLRHGETPLSAEGRFSDSGESALTETGRAQAGAAASALAREGIDAILSSPLRRSRETAERVAREIAVDVEFRDELTETDFGEWAGMSFSEARKHSRAELDRWLADPEVAPPGGESFAAVARRVSDGRDKILAQHRAGTVLLVSHATPITVMVQQALLAPLQALYRMRVDTACLTEIDCYSDGPMVLRRFNDAAHLGGTG</sequence>
<keyword evidence="7" id="KW-1185">Reference proteome</keyword>
<dbReference type="Gene3D" id="3.30.420.10">
    <property type="entry name" value="Ribonuclease H-like superfamily/Ribonuclease H"/>
    <property type="match status" value="1"/>
</dbReference>
<dbReference type="InterPro" id="IPR012337">
    <property type="entry name" value="RNaseH-like_sf"/>
</dbReference>
<dbReference type="SUPFAM" id="SSF53098">
    <property type="entry name" value="Ribonuclease H-like"/>
    <property type="match status" value="1"/>
</dbReference>
<feature type="binding site" evidence="3">
    <location>
        <position position="229"/>
    </location>
    <ligand>
        <name>substrate</name>
    </ligand>
</feature>
<evidence type="ECO:0000313" key="6">
    <source>
        <dbReference type="EMBL" id="TQN31436.1"/>
    </source>
</evidence>
<dbReference type="OrthoDB" id="5296884at2"/>
<dbReference type="PROSITE" id="PS50879">
    <property type="entry name" value="RNASE_H_1"/>
    <property type="match status" value="1"/>
</dbReference>
<gene>
    <name evidence="6" type="ORF">FHX37_1339</name>
</gene>
<dbReference type="SMART" id="SM00855">
    <property type="entry name" value="PGAM"/>
    <property type="match status" value="1"/>
</dbReference>
<evidence type="ECO:0000259" key="5">
    <source>
        <dbReference type="PROSITE" id="PS50879"/>
    </source>
</evidence>
<dbReference type="CDD" id="cd07067">
    <property type="entry name" value="HP_PGM_like"/>
    <property type="match status" value="1"/>
</dbReference>
<dbReference type="NCBIfam" id="NF005567">
    <property type="entry name" value="PRK07238.1"/>
    <property type="match status" value="1"/>
</dbReference>
<protein>
    <submittedName>
        <fullName evidence="6">Putative phosphoglycerate mutase</fullName>
    </submittedName>
</protein>
<evidence type="ECO:0000256" key="1">
    <source>
        <dbReference type="PIRSR" id="PIRSR036922-1"/>
    </source>
</evidence>
<evidence type="ECO:0000313" key="7">
    <source>
        <dbReference type="Proteomes" id="UP000317422"/>
    </source>
</evidence>
<dbReference type="GO" id="GO:0003676">
    <property type="term" value="F:nucleic acid binding"/>
    <property type="evidence" value="ECO:0007669"/>
    <property type="project" value="InterPro"/>
</dbReference>